<evidence type="ECO:0000256" key="3">
    <source>
        <dbReference type="ARBA" id="ARBA00008281"/>
    </source>
</evidence>
<evidence type="ECO:0000313" key="11">
    <source>
        <dbReference type="EMBL" id="MEK0085948.1"/>
    </source>
</evidence>
<comment type="caution">
    <text evidence="11">The sequence shown here is derived from an EMBL/GenBank/DDBJ whole genome shotgun (WGS) entry which is preliminary data.</text>
</comment>
<dbReference type="Pfam" id="PF03748">
    <property type="entry name" value="FliL"/>
    <property type="match status" value="1"/>
</dbReference>
<keyword evidence="6" id="KW-0812">Transmembrane</keyword>
<evidence type="ECO:0000256" key="1">
    <source>
        <dbReference type="ARBA" id="ARBA00002254"/>
    </source>
</evidence>
<evidence type="ECO:0000256" key="8">
    <source>
        <dbReference type="ARBA" id="ARBA00022989"/>
    </source>
</evidence>
<evidence type="ECO:0000256" key="5">
    <source>
        <dbReference type="ARBA" id="ARBA00022500"/>
    </source>
</evidence>
<evidence type="ECO:0000256" key="9">
    <source>
        <dbReference type="ARBA" id="ARBA00023136"/>
    </source>
</evidence>
<accession>A0ABU8XXK0</accession>
<comment type="function">
    <text evidence="1 10">Controls the rotational direction of flagella during chemotaxis.</text>
</comment>
<comment type="subcellular location">
    <subcellularLocation>
        <location evidence="10">Cell inner membrane</location>
    </subcellularLocation>
    <subcellularLocation>
        <location evidence="2">Cell membrane</location>
        <topology evidence="2">Single-pass membrane protein</topology>
    </subcellularLocation>
</comment>
<dbReference type="PANTHER" id="PTHR35091:SF2">
    <property type="entry name" value="FLAGELLAR PROTEIN FLIL"/>
    <property type="match status" value="1"/>
</dbReference>
<keyword evidence="4" id="KW-1003">Cell membrane</keyword>
<dbReference type="EMBL" id="JBBLZC010000039">
    <property type="protein sequence ID" value="MEK0085948.1"/>
    <property type="molecule type" value="Genomic_DNA"/>
</dbReference>
<keyword evidence="11" id="KW-0966">Cell projection</keyword>
<keyword evidence="12" id="KW-1185">Reference proteome</keyword>
<proteinExistence type="inferred from homology"/>
<evidence type="ECO:0000256" key="10">
    <source>
        <dbReference type="RuleBase" id="RU364125"/>
    </source>
</evidence>
<dbReference type="InterPro" id="IPR005503">
    <property type="entry name" value="FliL"/>
</dbReference>
<keyword evidence="11" id="KW-0282">Flagellum</keyword>
<dbReference type="RefSeq" id="WP_418161796.1">
    <property type="nucleotide sequence ID" value="NZ_JBBLZC010000039.1"/>
</dbReference>
<evidence type="ECO:0000256" key="6">
    <source>
        <dbReference type="ARBA" id="ARBA00022692"/>
    </source>
</evidence>
<evidence type="ECO:0000313" key="12">
    <source>
        <dbReference type="Proteomes" id="UP001375743"/>
    </source>
</evidence>
<dbReference type="Proteomes" id="UP001375743">
    <property type="component" value="Unassembled WGS sequence"/>
</dbReference>
<keyword evidence="9 10" id="KW-0472">Membrane</keyword>
<gene>
    <name evidence="11" type="ORF">U1T56_22565</name>
</gene>
<keyword evidence="7 10" id="KW-0283">Flagellar rotation</keyword>
<dbReference type="PANTHER" id="PTHR35091">
    <property type="entry name" value="FLAGELLAR PROTEIN FLIL"/>
    <property type="match status" value="1"/>
</dbReference>
<keyword evidence="11" id="KW-0969">Cilium</keyword>
<evidence type="ECO:0000256" key="7">
    <source>
        <dbReference type="ARBA" id="ARBA00022779"/>
    </source>
</evidence>
<keyword evidence="10" id="KW-0997">Cell inner membrane</keyword>
<comment type="similarity">
    <text evidence="3 10">Belongs to the FliL family.</text>
</comment>
<protein>
    <recommendedName>
        <fullName evidence="10">Flagellar protein FliL</fullName>
    </recommendedName>
</protein>
<evidence type="ECO:0000256" key="4">
    <source>
        <dbReference type="ARBA" id="ARBA00022475"/>
    </source>
</evidence>
<sequence length="101" mass="11152">MAAFVDMPDLLVNLQSDARRMRFLKLRLALEVESASAADAVRALMPRIMDGFQVYLRALTADELNGAAGVQRLKEGLVARANLAVEPLKIDDVLLKEMLVQ</sequence>
<keyword evidence="8" id="KW-1133">Transmembrane helix</keyword>
<name>A0ABU8XXK0_9PROT</name>
<keyword evidence="5 10" id="KW-0145">Chemotaxis</keyword>
<evidence type="ECO:0000256" key="2">
    <source>
        <dbReference type="ARBA" id="ARBA00004162"/>
    </source>
</evidence>
<reference evidence="11 12" key="1">
    <citation type="submission" date="2024-01" db="EMBL/GenBank/DDBJ databases">
        <title>Multi-omics insights into the function and evolution of sodium benzoate biodegradation pathways in Benzoatithermus flavus gen. nov., sp. nov. from hot spring.</title>
        <authorList>
            <person name="Hu C.-J."/>
            <person name="Li W.-J."/>
        </authorList>
    </citation>
    <scope>NUCLEOTIDE SEQUENCE [LARGE SCALE GENOMIC DNA]</scope>
    <source>
        <strain evidence="11 12">SYSU G07066</strain>
    </source>
</reference>
<organism evidence="11 12">
    <name type="scientific">Benzoatithermus flavus</name>
    <dbReference type="NCBI Taxonomy" id="3108223"/>
    <lineage>
        <taxon>Bacteria</taxon>
        <taxon>Pseudomonadati</taxon>
        <taxon>Pseudomonadota</taxon>
        <taxon>Alphaproteobacteria</taxon>
        <taxon>Geminicoccales</taxon>
        <taxon>Geminicoccaceae</taxon>
        <taxon>Benzoatithermus</taxon>
    </lineage>
</organism>